<evidence type="ECO:0000256" key="3">
    <source>
        <dbReference type="ARBA" id="ARBA00022525"/>
    </source>
</evidence>
<dbReference type="Gene3D" id="4.10.220.110">
    <property type="match status" value="1"/>
</dbReference>
<dbReference type="SUPFAM" id="SSF69255">
    <property type="entry name" value="gp5 N-terminal domain-like"/>
    <property type="match status" value="1"/>
</dbReference>
<organism evidence="7 8">
    <name type="scientific">Advenella mimigardefordensis (strain DSM 17166 / LMG 22922 / DPN7)</name>
    <dbReference type="NCBI Taxonomy" id="1247726"/>
    <lineage>
        <taxon>Bacteria</taxon>
        <taxon>Pseudomonadati</taxon>
        <taxon>Pseudomonadota</taxon>
        <taxon>Betaproteobacteria</taxon>
        <taxon>Burkholderiales</taxon>
        <taxon>Alcaligenaceae</taxon>
    </lineage>
</organism>
<dbReference type="InterPro" id="IPR037026">
    <property type="entry name" value="Vgr_OB-fold_dom_sf"/>
</dbReference>
<evidence type="ECO:0000259" key="5">
    <source>
        <dbReference type="Pfam" id="PF04717"/>
    </source>
</evidence>
<evidence type="ECO:0000259" key="6">
    <source>
        <dbReference type="Pfam" id="PF22178"/>
    </source>
</evidence>
<dbReference type="OrthoDB" id="1907165at2"/>
<sequence length="784" mass="85901">MGKLITATTVKGTSHFLFRQLQGQESLGSLFEYTVDLVAENPREDLEALLGSPLTVTVNAESAKRHINGIITDAQFIGRESETSAYYIYRFSVRPWLWYLTQTSDCRIFQDQSAMAIIRQVLAKYPFDVEYKLLESYRNWQYCVQFRESDFQFISRLMQMEGIYYWFRHEDGKHTLVLADDAAVHEPVAGASEIPYVSPDRLAIADFAHIKEWNPSREIKPSAYATVDFDFNKPQASLDVRRKGPSPVARDLEIYEPIGGYAELEDGEHYARVGLQAQAAQKVRIQGRADQPLLATGATFKLKDHPEQAQNQAYLLVQTRYLLKEAPGTSSGGAPVWEHTIQVDFTAMPAAVQYRCLRTTPVPRAAGPQTAIVTGPAGEKIWTDQYGRIKVQFHWDREGQRNEQSSCWVRVSSPWAGGGFGGVQIPRVNDEVVINFVGGFLDRPIAVGRVYNASNMPAINLPDDATQSGVKTRSKDGGPDNANHMLFEDRPGQEKLSFGAEKDMDTHVKNNENLSVCAAQTGSHGGTTDMSVGGTDDNIFKGDSVETNGADHIRTITGLSNEIVNGPRKHRVGGSATTTMGRGLVRSVNGGLATLNYNAGRSRCVDTDYSHTAISHVKRTVNGSETSNVATGYFKEAKGGHLSMKAGAVGMTANGGNAQLNAKTEIRIEAGGNQSLSNPATLDHTCLNHTEKHNFSFKAKLMNNSTANIATSNGILNISLYGLSSTMASTTMRMSAIGVVGSPMHEDTDALRVEISGFKFKKYGVGNEPYAAHILLAGLINRLL</sequence>
<feature type="region of interest" description="Disordered" evidence="4">
    <location>
        <begin position="462"/>
        <end position="482"/>
    </location>
</feature>
<evidence type="ECO:0000256" key="2">
    <source>
        <dbReference type="ARBA" id="ARBA00005558"/>
    </source>
</evidence>
<dbReference type="EMBL" id="CP003915">
    <property type="protein sequence ID" value="AHG65572.1"/>
    <property type="molecule type" value="Genomic_DNA"/>
</dbReference>
<gene>
    <name evidence="7" type="ORF">MIM_c35120</name>
</gene>
<dbReference type="InterPro" id="IPR006533">
    <property type="entry name" value="T6SS_Vgr_RhsGE"/>
</dbReference>
<dbReference type="HOGENOM" id="CLU_004121_7_3_4"/>
<keyword evidence="3" id="KW-0964">Secreted</keyword>
<feature type="domain" description="Gp5/Type VI secretion system Vgr protein OB-fold" evidence="5">
    <location>
        <begin position="384"/>
        <end position="451"/>
    </location>
</feature>
<dbReference type="Proteomes" id="UP000019095">
    <property type="component" value="Chromosome"/>
</dbReference>
<dbReference type="STRING" id="1247726.MIM_c35120"/>
<proteinExistence type="inferred from homology"/>
<dbReference type="PATRIC" id="fig|1247726.3.peg.3883"/>
<dbReference type="Pfam" id="PF04717">
    <property type="entry name" value="Phage_base_V"/>
    <property type="match status" value="1"/>
</dbReference>
<dbReference type="RefSeq" id="WP_025374259.1">
    <property type="nucleotide sequence ID" value="NZ_CP003915.1"/>
</dbReference>
<protein>
    <submittedName>
        <fullName evidence="7">Putative type VI secretion system Rhs element Vgr protein</fullName>
    </submittedName>
</protein>
<comment type="similarity">
    <text evidence="2">Belongs to the VgrG protein family.</text>
</comment>
<dbReference type="NCBIfam" id="TIGR03361">
    <property type="entry name" value="VI_Rhs_Vgr"/>
    <property type="match status" value="1"/>
</dbReference>
<dbReference type="PANTHER" id="PTHR32305:SF15">
    <property type="entry name" value="PROTEIN RHSA-RELATED"/>
    <property type="match status" value="1"/>
</dbReference>
<feature type="domain" description="Gp5/Type VI secretion system Vgr C-terminal trimerisation" evidence="6">
    <location>
        <begin position="468"/>
        <end position="578"/>
    </location>
</feature>
<dbReference type="InterPro" id="IPR017847">
    <property type="entry name" value="T6SS_RhsGE_Vgr_subset"/>
</dbReference>
<dbReference type="InterPro" id="IPR050708">
    <property type="entry name" value="T6SS_VgrG/RHS"/>
</dbReference>
<accession>W0PIB1</accession>
<keyword evidence="8" id="KW-1185">Reference proteome</keyword>
<dbReference type="Gene3D" id="2.30.110.50">
    <property type="match status" value="1"/>
</dbReference>
<comment type="subcellular location">
    <subcellularLocation>
        <location evidence="1">Secreted</location>
    </subcellularLocation>
</comment>
<dbReference type="eggNOG" id="COG3501">
    <property type="taxonomic scope" value="Bacteria"/>
</dbReference>
<dbReference type="AlphaFoldDB" id="W0PIB1"/>
<reference evidence="7 8" key="1">
    <citation type="journal article" date="2014" name="Microbiology">
        <title>Unravelling the complete genome sequence of Advenella mimigardefordensis strain DPN7T and novel insights in the catabolism of the xenobiotic polythioester precursor 3,3'-dithiodipropionate.</title>
        <authorList>
            <person name="Wubbeler J.H."/>
            <person name="Hiessl S."/>
            <person name="Schuldes J."/>
            <person name="Thurmer A."/>
            <person name="Daniel R."/>
            <person name="Steinbuchel A."/>
        </authorList>
    </citation>
    <scope>NUCLEOTIDE SEQUENCE [LARGE SCALE GENOMIC DNA]</scope>
    <source>
        <strain evidence="8">DSM 17166 / LMG 22922 / DPN7</strain>
    </source>
</reference>
<dbReference type="PANTHER" id="PTHR32305">
    <property type="match status" value="1"/>
</dbReference>
<evidence type="ECO:0000256" key="1">
    <source>
        <dbReference type="ARBA" id="ARBA00004613"/>
    </source>
</evidence>
<dbReference type="Pfam" id="PF22178">
    <property type="entry name" value="Gp5_trimer_C"/>
    <property type="match status" value="1"/>
</dbReference>
<dbReference type="Pfam" id="PF05954">
    <property type="entry name" value="Phage_GPD"/>
    <property type="match status" value="1"/>
</dbReference>
<dbReference type="SUPFAM" id="SSF69349">
    <property type="entry name" value="Phage fibre proteins"/>
    <property type="match status" value="1"/>
</dbReference>
<name>W0PIB1_ADVMD</name>
<evidence type="ECO:0000313" key="7">
    <source>
        <dbReference type="EMBL" id="AHG65572.1"/>
    </source>
</evidence>
<dbReference type="KEGG" id="amim:MIM_c35120"/>
<dbReference type="SUPFAM" id="SSF69279">
    <property type="entry name" value="Phage tail proteins"/>
    <property type="match status" value="2"/>
</dbReference>
<dbReference type="InterPro" id="IPR054030">
    <property type="entry name" value="Gp5_Vgr_C"/>
</dbReference>
<dbReference type="GO" id="GO:0005576">
    <property type="term" value="C:extracellular region"/>
    <property type="evidence" value="ECO:0007669"/>
    <property type="project" value="UniProtKB-SubCell"/>
</dbReference>
<evidence type="ECO:0000313" key="8">
    <source>
        <dbReference type="Proteomes" id="UP000019095"/>
    </source>
</evidence>
<dbReference type="NCBIfam" id="TIGR01646">
    <property type="entry name" value="vgr_GE"/>
    <property type="match status" value="1"/>
</dbReference>
<dbReference type="Gene3D" id="2.40.50.230">
    <property type="entry name" value="Gp5 N-terminal domain"/>
    <property type="match status" value="1"/>
</dbReference>
<evidence type="ECO:0000256" key="4">
    <source>
        <dbReference type="SAM" id="MobiDB-lite"/>
    </source>
</evidence>
<dbReference type="InterPro" id="IPR006531">
    <property type="entry name" value="Gp5/Vgr_OB"/>
</dbReference>
<dbReference type="Gene3D" id="3.55.50.10">
    <property type="entry name" value="Baseplate protein-like domains"/>
    <property type="match status" value="1"/>
</dbReference>